<protein>
    <submittedName>
        <fullName evidence="9">Amino acid transporter Mtr</fullName>
    </submittedName>
</protein>
<name>A0A0C1E335_ASPUT</name>
<comment type="similarity">
    <text evidence="2">Belongs to the amino acid/polyamine transporter 2 family.</text>
</comment>
<gene>
    <name evidence="9" type="ORF">HK57_00264</name>
</gene>
<feature type="region of interest" description="Disordered" evidence="6">
    <location>
        <begin position="1"/>
        <end position="29"/>
    </location>
</feature>
<evidence type="ECO:0000256" key="5">
    <source>
        <dbReference type="ARBA" id="ARBA00023136"/>
    </source>
</evidence>
<feature type="transmembrane region" description="Helical" evidence="7">
    <location>
        <begin position="359"/>
        <end position="379"/>
    </location>
</feature>
<feature type="transmembrane region" description="Helical" evidence="7">
    <location>
        <begin position="195"/>
        <end position="216"/>
    </location>
</feature>
<dbReference type="PANTHER" id="PTHR22950:SF683">
    <property type="entry name" value="AMINO ACID TRANSPORTER (EUROFUNG)"/>
    <property type="match status" value="1"/>
</dbReference>
<dbReference type="Pfam" id="PF01490">
    <property type="entry name" value="Aa_trans"/>
    <property type="match status" value="1"/>
</dbReference>
<dbReference type="FunFam" id="1.20.1740.10:FF:000039">
    <property type="entry name" value="Neutral amino acid transporter (Eurofung)"/>
    <property type="match status" value="1"/>
</dbReference>
<feature type="transmembrane region" description="Helical" evidence="7">
    <location>
        <begin position="87"/>
        <end position="110"/>
    </location>
</feature>
<feature type="transmembrane region" description="Helical" evidence="7">
    <location>
        <begin position="163"/>
        <end position="183"/>
    </location>
</feature>
<organism evidence="9 10">
    <name type="scientific">Aspergillus ustus</name>
    <dbReference type="NCBI Taxonomy" id="40382"/>
    <lineage>
        <taxon>Eukaryota</taxon>
        <taxon>Fungi</taxon>
        <taxon>Dikarya</taxon>
        <taxon>Ascomycota</taxon>
        <taxon>Pezizomycotina</taxon>
        <taxon>Eurotiomycetes</taxon>
        <taxon>Eurotiomycetidae</taxon>
        <taxon>Eurotiales</taxon>
        <taxon>Aspergillaceae</taxon>
        <taxon>Aspergillus</taxon>
        <taxon>Aspergillus subgen. Nidulantes</taxon>
    </lineage>
</organism>
<feature type="compositionally biased region" description="Basic and acidic residues" evidence="6">
    <location>
        <begin position="1"/>
        <end position="11"/>
    </location>
</feature>
<evidence type="ECO:0000256" key="6">
    <source>
        <dbReference type="SAM" id="MobiDB-lite"/>
    </source>
</evidence>
<keyword evidence="3 7" id="KW-0812">Transmembrane</keyword>
<feature type="transmembrane region" description="Helical" evidence="7">
    <location>
        <begin position="385"/>
        <end position="403"/>
    </location>
</feature>
<proteinExistence type="inferred from homology"/>
<evidence type="ECO:0000259" key="8">
    <source>
        <dbReference type="Pfam" id="PF01490"/>
    </source>
</evidence>
<dbReference type="GO" id="GO:0016020">
    <property type="term" value="C:membrane"/>
    <property type="evidence" value="ECO:0007669"/>
    <property type="project" value="UniProtKB-SubCell"/>
</dbReference>
<evidence type="ECO:0000256" key="2">
    <source>
        <dbReference type="ARBA" id="ARBA00008066"/>
    </source>
</evidence>
<keyword evidence="10" id="KW-1185">Reference proteome</keyword>
<evidence type="ECO:0000256" key="4">
    <source>
        <dbReference type="ARBA" id="ARBA00022989"/>
    </source>
</evidence>
<feature type="transmembrane region" description="Helical" evidence="7">
    <location>
        <begin position="278"/>
        <end position="299"/>
    </location>
</feature>
<evidence type="ECO:0000256" key="1">
    <source>
        <dbReference type="ARBA" id="ARBA00004141"/>
    </source>
</evidence>
<evidence type="ECO:0000313" key="9">
    <source>
        <dbReference type="EMBL" id="KIA75952.1"/>
    </source>
</evidence>
<reference evidence="9 10" key="1">
    <citation type="submission" date="2014-11" db="EMBL/GenBank/DDBJ databases">
        <title>Genomics derived discovery of secondary metabolites biosynthetic gene clusters in Aspergillus ustus.</title>
        <authorList>
            <person name="Pi B."/>
            <person name="Dai F."/>
            <person name="Song X."/>
            <person name="Zhu C."/>
            <person name="Li H."/>
            <person name="Yu D."/>
        </authorList>
    </citation>
    <scope>NUCLEOTIDE SEQUENCE [LARGE SCALE GENOMIC DNA]</scope>
    <source>
        <strain evidence="9 10">3.3904</strain>
    </source>
</reference>
<evidence type="ECO:0000256" key="3">
    <source>
        <dbReference type="ARBA" id="ARBA00022692"/>
    </source>
</evidence>
<comment type="caution">
    <text evidence="9">The sequence shown here is derived from an EMBL/GenBank/DDBJ whole genome shotgun (WGS) entry which is preliminary data.</text>
</comment>
<dbReference type="InterPro" id="IPR013057">
    <property type="entry name" value="AA_transpt_TM"/>
</dbReference>
<comment type="subcellular location">
    <subcellularLocation>
        <location evidence="1">Membrane</location>
        <topology evidence="1">Multi-pass membrane protein</topology>
    </subcellularLocation>
</comment>
<evidence type="ECO:0000256" key="7">
    <source>
        <dbReference type="SAM" id="Phobius"/>
    </source>
</evidence>
<feature type="transmembrane region" description="Helical" evidence="7">
    <location>
        <begin position="424"/>
        <end position="450"/>
    </location>
</feature>
<dbReference type="Proteomes" id="UP000053475">
    <property type="component" value="Unassembled WGS sequence"/>
</dbReference>
<dbReference type="EMBL" id="JOMC01000021">
    <property type="protein sequence ID" value="KIA75952.1"/>
    <property type="molecule type" value="Genomic_DNA"/>
</dbReference>
<dbReference type="PANTHER" id="PTHR22950">
    <property type="entry name" value="AMINO ACID TRANSPORTER"/>
    <property type="match status" value="1"/>
</dbReference>
<dbReference type="AlphaFoldDB" id="A0A0C1E335"/>
<keyword evidence="4 7" id="KW-1133">Transmembrane helix</keyword>
<accession>A0A0C1E335</accession>
<sequence>MTDKQIKHQLGDDDIETGQPTDHSAPQEGEIIVDKPSSADDVFGGVNANGPNYRSVGWIGTIILMLKTQIGLGVLSIPAIFESVGLIPGVLLICAVAGVATWTSYMVGVFKLRHHQVYGIDDAGGLMFGWVGREVFGAAYLLFMIFVAGSAILGTSIGLNAVSRHGACTAVFVVVAAAIGFLLASIRTLNRIKWLAWVGLSCVVVSILIVAVSVGIQDRPATAPQDGPWLSDYKLVGSPTFAQGVSAVSSLIFACSATPIYFSIAAEMREPRHFTRSLVIAQIVSTLIYATIGIVVYYYCGSYVASPALGSAGPLIKRVAYGIALPGLMVTSTLFIHLSSKSIFVRVLRGSVHLTSNSLIHWTTWLSCTLGVTLIAYIIASGIPFFNDLVSLIGAMLGSFLGYQPTGSMWFYENWGKRRGNRTWKWTVMACWSGFIILTGCFITVAGTYASVTGIISSIRADGGSKPWACADNSNSV</sequence>
<dbReference type="GO" id="GO:0015179">
    <property type="term" value="F:L-amino acid transmembrane transporter activity"/>
    <property type="evidence" value="ECO:0007669"/>
    <property type="project" value="TreeGrafter"/>
</dbReference>
<evidence type="ECO:0000313" key="10">
    <source>
        <dbReference type="Proteomes" id="UP000053475"/>
    </source>
</evidence>
<feature type="transmembrane region" description="Helical" evidence="7">
    <location>
        <begin position="135"/>
        <end position="157"/>
    </location>
</feature>
<feature type="transmembrane region" description="Helical" evidence="7">
    <location>
        <begin position="56"/>
        <end position="81"/>
    </location>
</feature>
<feature type="domain" description="Amino acid transporter transmembrane" evidence="8">
    <location>
        <begin position="57"/>
        <end position="449"/>
    </location>
</feature>
<feature type="transmembrane region" description="Helical" evidence="7">
    <location>
        <begin position="241"/>
        <end position="266"/>
    </location>
</feature>
<feature type="transmembrane region" description="Helical" evidence="7">
    <location>
        <begin position="319"/>
        <end position="338"/>
    </location>
</feature>
<keyword evidence="5 7" id="KW-0472">Membrane</keyword>